<feature type="non-terminal residue" evidence="2">
    <location>
        <position position="329"/>
    </location>
</feature>
<evidence type="ECO:0000256" key="1">
    <source>
        <dbReference type="SAM" id="MobiDB-lite"/>
    </source>
</evidence>
<dbReference type="EMBL" id="JAAAHW010000730">
    <property type="protein sequence ID" value="KAF9999531.1"/>
    <property type="molecule type" value="Genomic_DNA"/>
</dbReference>
<dbReference type="Proteomes" id="UP000749646">
    <property type="component" value="Unassembled WGS sequence"/>
</dbReference>
<evidence type="ECO:0000313" key="3">
    <source>
        <dbReference type="Proteomes" id="UP000749646"/>
    </source>
</evidence>
<feature type="compositionally biased region" description="Acidic residues" evidence="1">
    <location>
        <begin position="120"/>
        <end position="130"/>
    </location>
</feature>
<sequence>MPVSALSPVCSQSLTSKSPKSPLSHSPTPSVLSSSLQTVRYASEQGRRLAHRSRTSFNRLLDCVIDNATAFAESGSWHSRYSDIDHRVPFAIHSPVDTSCRSQTPSHEQGPKPKFFVCEDDSEDEEDDQPDWVSSSFRIPGVAPNNITDRQDSDCEDGDHDNQDKIKDTDDDALFNQYRPFPRLSHQAPSVGRRHSLLSDLLLAEKLLTTQRAAPRRPTDSTAPSWTPSNTSSRCPSSANSDGELSHSSLHLYRPTRTAVQSTPQTLAGLAHQTIQSNQRQSDRSFVRPSNDLPSKGASELKGSALRRAKKSMFKNLDELVVKSETGQS</sequence>
<dbReference type="OrthoDB" id="2449814at2759"/>
<name>A0A9P6ST82_9FUNG</name>
<proteinExistence type="predicted"/>
<keyword evidence="3" id="KW-1185">Reference proteome</keyword>
<gene>
    <name evidence="2" type="ORF">BGZ65_005132</name>
</gene>
<comment type="caution">
    <text evidence="2">The sequence shown here is derived from an EMBL/GenBank/DDBJ whole genome shotgun (WGS) entry which is preliminary data.</text>
</comment>
<dbReference type="AlphaFoldDB" id="A0A9P6ST82"/>
<evidence type="ECO:0000313" key="2">
    <source>
        <dbReference type="EMBL" id="KAF9999531.1"/>
    </source>
</evidence>
<feature type="region of interest" description="Disordered" evidence="1">
    <location>
        <begin position="209"/>
        <end position="247"/>
    </location>
</feature>
<feature type="compositionally biased region" description="Polar residues" evidence="1">
    <location>
        <begin position="220"/>
        <end position="247"/>
    </location>
</feature>
<feature type="compositionally biased region" description="Low complexity" evidence="1">
    <location>
        <begin position="11"/>
        <end position="35"/>
    </location>
</feature>
<organism evidence="2 3">
    <name type="scientific">Modicella reniformis</name>
    <dbReference type="NCBI Taxonomy" id="1440133"/>
    <lineage>
        <taxon>Eukaryota</taxon>
        <taxon>Fungi</taxon>
        <taxon>Fungi incertae sedis</taxon>
        <taxon>Mucoromycota</taxon>
        <taxon>Mortierellomycotina</taxon>
        <taxon>Mortierellomycetes</taxon>
        <taxon>Mortierellales</taxon>
        <taxon>Mortierellaceae</taxon>
        <taxon>Modicella</taxon>
    </lineage>
</organism>
<protein>
    <submittedName>
        <fullName evidence="2">Uncharacterized protein</fullName>
    </submittedName>
</protein>
<feature type="region of interest" description="Disordered" evidence="1">
    <location>
        <begin position="120"/>
        <end position="170"/>
    </location>
</feature>
<feature type="region of interest" description="Disordered" evidence="1">
    <location>
        <begin position="272"/>
        <end position="304"/>
    </location>
</feature>
<reference evidence="2" key="1">
    <citation type="journal article" date="2020" name="Fungal Divers.">
        <title>Resolving the Mortierellaceae phylogeny through synthesis of multi-gene phylogenetics and phylogenomics.</title>
        <authorList>
            <person name="Vandepol N."/>
            <person name="Liber J."/>
            <person name="Desiro A."/>
            <person name="Na H."/>
            <person name="Kennedy M."/>
            <person name="Barry K."/>
            <person name="Grigoriev I.V."/>
            <person name="Miller A.N."/>
            <person name="O'Donnell K."/>
            <person name="Stajich J.E."/>
            <person name="Bonito G."/>
        </authorList>
    </citation>
    <scope>NUCLEOTIDE SEQUENCE</scope>
    <source>
        <strain evidence="2">MES-2147</strain>
    </source>
</reference>
<feature type="region of interest" description="Disordered" evidence="1">
    <location>
        <begin position="1"/>
        <end position="35"/>
    </location>
</feature>
<accession>A0A9P6ST82</accession>